<dbReference type="Gene3D" id="3.40.50.720">
    <property type="entry name" value="NAD(P)-binding Rossmann-like Domain"/>
    <property type="match status" value="3"/>
</dbReference>
<dbReference type="FunFam" id="3.40.47.10:FF:000019">
    <property type="entry name" value="Polyketide synthase type I"/>
    <property type="match status" value="3"/>
</dbReference>
<feature type="domain" description="PKS/mFAS DH" evidence="9">
    <location>
        <begin position="4722"/>
        <end position="4998"/>
    </location>
</feature>
<dbReference type="Pfam" id="PF00550">
    <property type="entry name" value="PP-binding"/>
    <property type="match status" value="4"/>
</dbReference>
<reference evidence="10 11" key="1">
    <citation type="submission" date="2020-08" db="EMBL/GenBank/DDBJ databases">
        <title>Sequencing the genomes of 1000 actinobacteria strains.</title>
        <authorList>
            <person name="Klenk H.-P."/>
        </authorList>
    </citation>
    <scope>NUCLEOTIDE SEQUENCE [LARGE SCALE GENOMIC DNA]</scope>
    <source>
        <strain evidence="10 11">DSM 45084</strain>
    </source>
</reference>
<feature type="compositionally biased region" description="Low complexity" evidence="6">
    <location>
        <begin position="4210"/>
        <end position="4236"/>
    </location>
</feature>
<feature type="region of interest" description="Disordered" evidence="6">
    <location>
        <begin position="825"/>
        <end position="853"/>
    </location>
</feature>
<feature type="region of interest" description="N-terminal hotdog fold" evidence="5">
    <location>
        <begin position="1647"/>
        <end position="1768"/>
    </location>
</feature>
<dbReference type="GO" id="GO:0006633">
    <property type="term" value="P:fatty acid biosynthetic process"/>
    <property type="evidence" value="ECO:0007669"/>
    <property type="project" value="InterPro"/>
</dbReference>
<dbReference type="Gene3D" id="3.30.70.3290">
    <property type="match status" value="4"/>
</dbReference>
<dbReference type="SUPFAM" id="SSF53901">
    <property type="entry name" value="Thiolase-like"/>
    <property type="match status" value="4"/>
</dbReference>
<dbReference type="InterPro" id="IPR016035">
    <property type="entry name" value="Acyl_Trfase/lysoPLipase"/>
</dbReference>
<dbReference type="InterPro" id="IPR032821">
    <property type="entry name" value="PKS_assoc"/>
</dbReference>
<dbReference type="Pfam" id="PF21089">
    <property type="entry name" value="PKS_DH_N"/>
    <property type="match status" value="2"/>
</dbReference>
<dbReference type="InterPro" id="IPR042104">
    <property type="entry name" value="PKS_dehydratase_sf"/>
</dbReference>
<accession>A0A7W7WWQ4</accession>
<dbReference type="GO" id="GO:0004315">
    <property type="term" value="F:3-oxoacyl-[acyl-carrier-protein] synthase activity"/>
    <property type="evidence" value="ECO:0007669"/>
    <property type="project" value="InterPro"/>
</dbReference>
<dbReference type="Pfam" id="PF14765">
    <property type="entry name" value="PS-DH"/>
    <property type="match status" value="2"/>
</dbReference>
<dbReference type="Gene3D" id="3.40.366.10">
    <property type="entry name" value="Malonyl-Coenzyme A Acyl Carrier Protein, domain 2"/>
    <property type="match status" value="3"/>
</dbReference>
<evidence type="ECO:0000259" key="7">
    <source>
        <dbReference type="PROSITE" id="PS50075"/>
    </source>
</evidence>
<keyword evidence="4" id="KW-0012">Acyltransferase</keyword>
<comment type="caution">
    <text evidence="5">Lacks conserved residue(s) required for the propagation of feature annotation.</text>
</comment>
<evidence type="ECO:0000313" key="11">
    <source>
        <dbReference type="Proteomes" id="UP000542674"/>
    </source>
</evidence>
<feature type="region of interest" description="Disordered" evidence="6">
    <location>
        <begin position="4194"/>
        <end position="4251"/>
    </location>
</feature>
<dbReference type="GO" id="GO:0031177">
    <property type="term" value="F:phosphopantetheine binding"/>
    <property type="evidence" value="ECO:0007669"/>
    <property type="project" value="InterPro"/>
</dbReference>
<dbReference type="CDD" id="cd08956">
    <property type="entry name" value="KR_3_FAS_SDR_x"/>
    <property type="match status" value="2"/>
</dbReference>
<dbReference type="InterPro" id="IPR020806">
    <property type="entry name" value="PKS_PP-bd"/>
</dbReference>
<keyword evidence="3 10" id="KW-0808">Transferase</keyword>
<dbReference type="SMART" id="SM00822">
    <property type="entry name" value="PKS_KR"/>
    <property type="match status" value="3"/>
</dbReference>
<feature type="domain" description="Ketosynthase family 3 (KS3)" evidence="8">
    <location>
        <begin position="1"/>
        <end position="396"/>
    </location>
</feature>
<dbReference type="InterPro" id="IPR014030">
    <property type="entry name" value="Ketoacyl_synth_N"/>
</dbReference>
<dbReference type="InterPro" id="IPR006162">
    <property type="entry name" value="Ppantetheine_attach_site"/>
</dbReference>
<feature type="region of interest" description="N-terminal hotdog fold" evidence="5">
    <location>
        <begin position="4722"/>
        <end position="4833"/>
    </location>
</feature>
<dbReference type="PROSITE" id="PS00606">
    <property type="entry name" value="KS3_1"/>
    <property type="match status" value="3"/>
</dbReference>
<feature type="domain" description="Carrier" evidence="7">
    <location>
        <begin position="3630"/>
        <end position="3706"/>
    </location>
</feature>
<sequence>MACRLPGAPGPAALRALLVEGRDVVGPPPAGRGLRPVPGGYLDRVDGFDAAFFGLSPREAAAVDPQQRLLLELAWEAVEDARVRPETLRGTRTAVYASALWDDYATLLREAGALTRHTMTGVQRAVLANRVSYVLGLRGPSVVVDSGQSSSLVGVHLAVEALRTGEADLALVGGVNLILSDHSTDTVAEFGALSPSGRCHTFDARADGFVRGEGGAVVVLKPLDRALADGDRVHCVVHGSAVGNDGGGFGLAAPDPTGQETVVRAAYARAGVAPEEIGYVELHGTGTRAGDPVEAAALGAVHGGRAVPLAVGSIKTNVGHLEGAAGVVGLVKTALGLAHGELVPVVGFERPHPEIPLDALRLRVQTRREPWPDAAPFAGVSAFGVGGTDCHVVLGPPPRLPAVERSSDRGVVPWVLSAVDPAALRAQAARLLTCEADPHDLAFSLAATRTAFPHRAAVVGRTSGELRAGVEALARGVESPEVVRGAVDQGALAFAFTGQSARRIGTGAGLYAEYPVFAAAFDAVCARLDPYLPRPLHEIVTGADGLLDRADGAHAASFAVETALFRLLESWGLRPGFVLGHSSGEVAAAHAAGVLTLDDACTLVVARGGLLAGLPPGGAVIALGATEDEVVPLLTDRVAVAAVDGPGALIVSGAEPDAVAVAEWFAARGRWTKRLSIDHPFHSPAVDATLPAFAEVLAGLTFRPTAIPIVSAVTGRVDDVSTPGYWVRNLRRTVRFGDAVRHASTLGVTTFLEIGPTPDRSAAPGAVFVPTSQAGRAEPESLVTAVAALHTRGHSPDWSTLLSGRAVDLPTYAFSRERHWFATGRRGRQSEVDRAARSGAPGVGTGREPADPRWFVADGTDREVAAPHDDARGAAPWARVGATSGGVDEGAADEPVGRVESGSGGRPARAGEGLDDPLDLVLRLTARVLGHADAAAVDPRRTFHDQGCDSLDLEELADRLGTATGVPFASTELFDRPTPAAVADHLRGVAARATRAGGVVDDDPIAVVGMACRFPGGVRDADGLWRLVLDGGDTSGPVPRDRGWPESVRHLPGGGFLDDAAVFDAAFHGISPREAVAMDPQQRLVLDTAWELFERAGVDPTSVRGERIGVYVGATAQDYGPRAHRAPAEVRGHLLAGGAPGVISGRVAYAFGLAGPAVTVDTACSASLVALHLACAAIRSGECDSAVAGGVTVVSGPGIFAEFDRQGALAPDGRCKPFSASADGTAWSEGVGLVLLERRSVAVARGHRVLALVRGSAINSDGASNGLTAPSGPAQERVIADALAAAGLAPGDVDLVEAHGTGTRLGDPIEARALIAAYGRDRATPVWLGSLKGNIGHAQAAAGIGGVIKAVQALRHGVLPASRFADTPTPHVDWSAGTVVPLDHTRPWPDAGRPRRAGVSSFGISGTNAHVILEAVPEPAPAPDAGPVLLPLSARTPEAVRELAARLLEHLTAPAGTTRAGGDSGPATSVPLVAAGTPAVRTDPVEAARIAASAAVSAAVSASSANRVSIGSGGVPTAAADSGSPTTATDVVPDVVPDVVSAAGSPTAATDVVSDVVSATAVSATATARPVDVGWTLSRRATFEHRAVCADLAGLAAIAAGRVPEVDHPAADAFLAGEAVDWRAVFGADARIVDLPTYPFRGERYWLDESGVRDHALLDPPVSTVDGGLLFTGTLADDTLSEHVVAGAALVPGTAFLDMVAHTARVAGLGRIAELDLRVPLPVVEGTRLQVVLGPETDGTRTVAVHAATDAGWTLHADGMLDSGEPAGEPAWPTDAEPVDLASFYPGLVRRGYDYGPAFQGVRALHRQGEDLVAEVVGTGPALLDAALHPVVAARDGLLVPVSFRGVTLGALPERLRVAITPVGVDAVRLRSADGSVAIDRIGFARPDASAGAALLRVEWTPITPDQSTSDDVDVVAVPDGDGYDTTRWALRTVRERLAGTRRTAFVARPGSPGAAFGLLRSAQTEHPDRIVLVTSDDTAASHRVLPGAVRAGEPELALVDGVVTVPRAVRATSAGGRFPAAGTVLVTGAFGRLGRVLCRHLVTAHGVRDLLLVGRHPDGGAVADLVALGARPVAAACDVGDREALADLLARNPVRAVVHAAGVLADAAVDTLTDERIAEVFRPKVDGARNLHELVGEVDAFVLFSSVAGRVGTAGQANYAAANAALDALAEQRRQAGLPALSLAWGLWREPSGLTRVLDAADLDRLARTGIGALTDAEALALFDAALGVDDPVVLPVRLDLAALRTARSVPAVLRGFVAPRARRTKARGVRETVLAEIGRVLRHTGRIDPDTAFADLGLDSLTLGDLRAGLADALGTTLPSGLLFAHPTPAALIAHLERARPATTTTAAVDPDDPIAIVGMACRYPGGVSSPEDLWRLVAAGGDVISGFPVDRGWPDLYDPEPGTPGRTYARGGGFLDDAAGFDAGFFGISPREALAMDPQQRLLLECSWEAVERAGIDPKSLHGTETGVFAGLMYHDYATLLSGADVEGHLVTGTAGSVASGRVAYALGLTGPAVTVDTACSSSLVALHLAARSLRAGECGLALAGGATVMATPTTFVEFARQRGLSADGRCKAFGDAADGVGWSEGVGVLVLERLADARRNGHQVLAVVRGSAVNSDGASNGLSAPSGTAQERVIRAALASAGLRPRDVDVVEAHGTGTRLGDPIEAEALLAVYGADRARPLLLGTVKSNIGHTQAAAGVAGVIKTVLALRHGVVPRTLHADTPTSRVDWSSGAVLLATRETPWPTDVRRAAVSSFGISGTNAHVILEEPETVREPARRTSPPDPLPVVLSGVDADQVRAQARRLRDHLTTHPGLDPLDVAYSLVTSRASHPVRTVLHVRDRAGLPAALDAVDGPVVPDPAPRPRTVFVFPGQGSHWPGMATGLLDASPAFAAAFAECERALAPHVDWVLTDVVRSGVLGGTDVVQPVMFAMLVALAATWRDAGVVPDAVIGHSQGEIAAAHVAGMLSLADAVALVVARSRALTALSGRGAMASVAVAAEEVVERPGELWVAAVNGPRATVVSGAPDAVRRLVAEYEAAGVPARLLPVDYASHCPHVDDIRFAEPDAGPAGPEFHSSVTGGRLDALPAGYWWENLRRPVRFDRAVASALAAGPAVVVEIGPHPVLAPAVADLPDAAVVHTLRRGEGGPERFHAAVAEAFAHGAVVDWASRFAGSGARRVDLPTTVFRHERHWPGAPVDDWLYRVDWTPVDVGGTPTGRWFVVAPAGCRAESATIARAFAAVGVEAVEVDVPPDGPCAGVVSLSALDSAPVPGHPDLTRGLVDTLAAARTTPAPLWCVTRGAGPVEAFGRVVGLEHPRRLGGLVRVPDVLDDAVARRLVAVLGDPGDEQELDVRTDVARARRLVRVVGAPVVPWRVRGTALVTGASGGLAGHVARRLVAAGADRLVLVSRSLDPARFADLGVPVVAARCDVADRDALAAVLAEAGAVRTVVHAAGVAEEVPVDALDADALSRHAAAKVRGTDHLLELLDPAHLDHVVLFSSASAVWGGAGQAAYAAANAHLDRRAERARATGLPVTSVAWGLWAGDGMAADGVGERLRAQGVLPMAPERAVAALDRALATGLAHVVVADMDWTRFARSYTAARRRPLLDSLVPKEKETPGTTPVRAALDRRALLDLVHDQVASVLKLSGRASGGRALRELGMDSLTAVELRDRLARATGTALPASLVFDHPTVEAITDRLLGTAGPETAPEVVESAEPLAVVGMACRFPGGVRSPEDLFELVLSGGDAIAGFPTDRGWTDRGAGYARRGGFLDDVAGFDADLFGISPREAVAMDPQQRLLLECSWEALERSGLDPLSLRGSDTGVFVGGSHQGYGPPLAEASGGAEGYVLTGTATAVLSGRLAYVLGLSGPALTVDTACSSSLVALHLAARSLRAGECGLALAAGVTVMATPGAFEEFHRQGGLAADGRCKAFGATADGTGWSEGIGVLVLRRLSDARRAGQPVFALVRGSAVNSDGASNGLTAPNGPAQRRVIRAALADAGVRAADVDLVEAHGTGTRLGDPVEAQALLDTYGRDRVDPCRLGSVKSNLGHTQSAAGLAGVIKVVQALRAGVLPPTAHADRPTDAVDWTTGAVRVQTGPEAWPVGRVRRAGVSAFGISGTNAHVVVEQAPDEDAGSGVFMGVGSGGVGGAGGQGRTPGGVGSGALSETDSGAFAVVERVSGEVDALGSAALAGKGSGGFTGAEERGSVSGEVTGSAAASGSGVSASSAGRGRASTGGAGTPPASADPLVPAARVGSGAVWSVPGPREVADRPGTAVPAEPGAEAPSGRDVVAVGSGVGVSPVRDGLPVPVLVSAASAEALADRVRQLAERASGDPVDVAFTLATTRASLDHRLAVVVEDDDLRSALLAADGGETVLDGGCAVVFPGQGAQRAGMGRELHAAYPVFARAFDEVCARIGLDRPLAAAVFTGAGLDDTARTQAGLFAVEVASYRLLESWGVRPDVLIGHSVGEIAAAHVAGVLSLDDACALVTARGTLMASLPPGAMVSVAADEAVVRTLLVPGAEIAALNGAASTVVSGDPDAVAAVEATARAMSLRAKRLAVGHAFHSYHVDAIVDGFRSALGGLSFAAPKLPIVSTVDGEVGDRIATPEYWVEQARSPVRFADALATARTLGARTFLEVGPDSGLGAGGFVSVLRRGRPEPRTLVAAVARLHTRGVRVDWPAFFADRSPRLVDLPTYPFRHVPYWWRPAPSDGVDRVTHPVLGAAVEIPDGRVFSGTFSAHAHPWLADHRVGGDLPVPGTALVELALRVGVECGRPGLAEFTLAKPLPLDGDVPVRVVLSDDGEVTVSSRTGGTWTRHGQGVLVAESAVPALEWAPRGIEVDVAALYADLDRHGYAFGPAFRAVRRAWLADDEVWAEVDLADADPGHRPHPVLLDAAVHPALLLGAEPGAVPFAWRGVRAWPNRTTGARVRLRRVDDGFSVVAADTAGRPVFAVDSLVLRAADTDVYRLDWREVPGEVVEATTVDFAARHDLPLADAVRASAARAVRRLREVLDETTGTVVVRTHRAVATGPDDDVDLAAAPLWGLLRAVQRENPDRVVLVDTDDPDADLVAPREPQAAVRGGRVLAPRLVRGGTGTGRLGAGTVLITGGTGGLGALVARRLVTHHDVRRLLLVSRRGADGGLRDELTALGADVRVAACDVADRDAVAGLLGQVDLSAVVHAAGVLDDGVLGSLTSERLDRVLRPKVDGALNLHELTSGLSAFVLFSSVSGTLGGAGQGAYGAANAFLDALAAHRRARGLPGLSLAWGAWEHGMASTLDEVHRRRLASGHLRPFDAERGLAAFDKALHADVALSVPVRLDLAHAGEVPAALRALIVDAPVGTGRPLTERLSALSGREGRRVLLDLVCEHAGRVLGRPDDLDPDRGFLAAGFDSLTAVELRNALNRVTGLALPATVLFDHPTPRRLAEHLRGRLAAPDGPADLRDATAEEVFALIDNRLR</sequence>
<dbReference type="InterPro" id="IPR036291">
    <property type="entry name" value="NAD(P)-bd_dom_sf"/>
</dbReference>
<feature type="domain" description="Carrier" evidence="7">
    <location>
        <begin position="915"/>
        <end position="990"/>
    </location>
</feature>
<dbReference type="InterPro" id="IPR049900">
    <property type="entry name" value="PKS_mFAS_DH"/>
</dbReference>
<dbReference type="SMART" id="SM01294">
    <property type="entry name" value="PKS_PP_betabranch"/>
    <property type="match status" value="1"/>
</dbReference>
<dbReference type="InterPro" id="IPR013968">
    <property type="entry name" value="PKS_KR"/>
</dbReference>
<dbReference type="SMART" id="SM00827">
    <property type="entry name" value="PKS_AT"/>
    <property type="match status" value="3"/>
</dbReference>
<gene>
    <name evidence="10" type="ORF">F4559_003949</name>
</gene>
<dbReference type="InterPro" id="IPR050091">
    <property type="entry name" value="PKS_NRPS_Biosynth_Enz"/>
</dbReference>
<dbReference type="Pfam" id="PF22621">
    <property type="entry name" value="CurL-like_PKS_C"/>
    <property type="match status" value="1"/>
</dbReference>
<dbReference type="SUPFAM" id="SSF47336">
    <property type="entry name" value="ACP-like"/>
    <property type="match status" value="4"/>
</dbReference>
<dbReference type="InterPro" id="IPR001227">
    <property type="entry name" value="Ac_transferase_dom_sf"/>
</dbReference>
<keyword evidence="2" id="KW-0597">Phosphoprotein</keyword>
<dbReference type="SUPFAM" id="SSF51735">
    <property type="entry name" value="NAD(P)-binding Rossmann-fold domains"/>
    <property type="match status" value="6"/>
</dbReference>
<dbReference type="CDD" id="cd00833">
    <property type="entry name" value="PKS"/>
    <property type="match status" value="4"/>
</dbReference>
<dbReference type="SMART" id="SM00826">
    <property type="entry name" value="PKS_DH"/>
    <property type="match status" value="2"/>
</dbReference>
<dbReference type="PROSITE" id="PS00012">
    <property type="entry name" value="PHOSPHOPANTETHEINE"/>
    <property type="match status" value="2"/>
</dbReference>
<feature type="active site" description="Proton acceptor; for dehydratase activity" evidence="5">
    <location>
        <position position="4752"/>
    </location>
</feature>
<dbReference type="InterPro" id="IPR036736">
    <property type="entry name" value="ACP-like_sf"/>
</dbReference>
<dbReference type="Pfam" id="PF02801">
    <property type="entry name" value="Ketoacyl-synt_C"/>
    <property type="match status" value="4"/>
</dbReference>
<evidence type="ECO:0000256" key="4">
    <source>
        <dbReference type="ARBA" id="ARBA00023315"/>
    </source>
</evidence>
<comment type="caution">
    <text evidence="10">The sequence shown here is derived from an EMBL/GenBank/DDBJ whole genome shotgun (WGS) entry which is preliminary data.</text>
</comment>
<dbReference type="InterPro" id="IPR020807">
    <property type="entry name" value="PKS_DH"/>
</dbReference>
<dbReference type="Gene3D" id="3.10.129.110">
    <property type="entry name" value="Polyketide synthase dehydratase"/>
    <property type="match status" value="2"/>
</dbReference>
<dbReference type="RefSeq" id="WP_246445266.1">
    <property type="nucleotide sequence ID" value="NZ_BAABAI010000022.1"/>
</dbReference>
<evidence type="ECO:0000256" key="1">
    <source>
        <dbReference type="ARBA" id="ARBA00022450"/>
    </source>
</evidence>
<evidence type="ECO:0000256" key="2">
    <source>
        <dbReference type="ARBA" id="ARBA00022553"/>
    </source>
</evidence>
<evidence type="ECO:0000313" key="10">
    <source>
        <dbReference type="EMBL" id="MBB4966590.1"/>
    </source>
</evidence>
<evidence type="ECO:0000256" key="3">
    <source>
        <dbReference type="ARBA" id="ARBA00022679"/>
    </source>
</evidence>
<dbReference type="Pfam" id="PF08659">
    <property type="entry name" value="KR"/>
    <property type="match status" value="3"/>
</dbReference>
<dbReference type="Pfam" id="PF16197">
    <property type="entry name" value="KAsynt_C_assoc"/>
    <property type="match status" value="3"/>
</dbReference>
<dbReference type="Pfam" id="PF00109">
    <property type="entry name" value="ketoacyl-synt"/>
    <property type="match status" value="4"/>
</dbReference>
<keyword evidence="11" id="KW-1185">Reference proteome</keyword>
<dbReference type="InterPro" id="IPR049551">
    <property type="entry name" value="PKS_DH_C"/>
</dbReference>
<dbReference type="InterPro" id="IPR009081">
    <property type="entry name" value="PP-bd_ACP"/>
</dbReference>
<dbReference type="InterPro" id="IPR049552">
    <property type="entry name" value="PKS_DH_N"/>
</dbReference>
<dbReference type="PANTHER" id="PTHR43775">
    <property type="entry name" value="FATTY ACID SYNTHASE"/>
    <property type="match status" value="1"/>
</dbReference>
<evidence type="ECO:0000256" key="6">
    <source>
        <dbReference type="SAM" id="MobiDB-lite"/>
    </source>
</evidence>
<dbReference type="EMBL" id="JACHJS010000001">
    <property type="protein sequence ID" value="MBB4966590.1"/>
    <property type="molecule type" value="Genomic_DNA"/>
</dbReference>
<proteinExistence type="predicted"/>
<feature type="domain" description="Carrier" evidence="7">
    <location>
        <begin position="5360"/>
        <end position="5436"/>
    </location>
</feature>
<feature type="region of interest" description="C-terminal hotdog fold" evidence="5">
    <location>
        <begin position="4841"/>
        <end position="4998"/>
    </location>
</feature>
<dbReference type="InterPro" id="IPR018201">
    <property type="entry name" value="Ketoacyl_synth_AS"/>
</dbReference>
<dbReference type="SUPFAM" id="SSF55048">
    <property type="entry name" value="Probable ACP-binding domain of malonyl-CoA ACP transacylase"/>
    <property type="match status" value="3"/>
</dbReference>
<feature type="domain" description="Ketosynthase family 3 (KS3)" evidence="8">
    <location>
        <begin position="1002"/>
        <end position="1415"/>
    </location>
</feature>
<dbReference type="SUPFAM" id="SSF52151">
    <property type="entry name" value="FabD/lysophospholipase-like"/>
    <property type="match status" value="3"/>
</dbReference>
<dbReference type="Pfam" id="PF00698">
    <property type="entry name" value="Acyl_transf_1"/>
    <property type="match status" value="3"/>
</dbReference>
<evidence type="ECO:0000259" key="9">
    <source>
        <dbReference type="PROSITE" id="PS52019"/>
    </source>
</evidence>
<protein>
    <submittedName>
        <fullName evidence="10">Acyl transferase domain-containing protein/aryl carrier-like protein</fullName>
    </submittedName>
</protein>
<dbReference type="Gene3D" id="1.10.1200.10">
    <property type="entry name" value="ACP-like"/>
    <property type="match status" value="4"/>
</dbReference>
<feature type="domain" description="Carrier" evidence="7">
    <location>
        <begin position="2266"/>
        <end position="2342"/>
    </location>
</feature>
<dbReference type="SMART" id="SM00825">
    <property type="entry name" value="PKS_KS"/>
    <property type="match status" value="4"/>
</dbReference>
<feature type="region of interest" description="Disordered" evidence="6">
    <location>
        <begin position="4266"/>
        <end position="4292"/>
    </location>
</feature>
<organism evidence="10 11">
    <name type="scientific">Saccharothrix violaceirubra</name>
    <dbReference type="NCBI Taxonomy" id="413306"/>
    <lineage>
        <taxon>Bacteria</taxon>
        <taxon>Bacillati</taxon>
        <taxon>Actinomycetota</taxon>
        <taxon>Actinomycetes</taxon>
        <taxon>Pseudonocardiales</taxon>
        <taxon>Pseudonocardiaceae</taxon>
        <taxon>Saccharothrix</taxon>
    </lineage>
</organism>
<feature type="region of interest" description="C-terminal hotdog fold" evidence="5">
    <location>
        <begin position="1776"/>
        <end position="1942"/>
    </location>
</feature>
<feature type="active site" description="Proton donor; for dehydratase activity" evidence="5">
    <location>
        <position position="4898"/>
    </location>
</feature>
<name>A0A7W7WWQ4_9PSEU</name>
<dbReference type="CDD" id="cd08952">
    <property type="entry name" value="KR_1_SDR_x"/>
    <property type="match status" value="1"/>
</dbReference>
<feature type="domain" description="PKS/mFAS DH" evidence="9">
    <location>
        <begin position="1647"/>
        <end position="1942"/>
    </location>
</feature>
<dbReference type="GO" id="GO:0004312">
    <property type="term" value="F:fatty acid synthase activity"/>
    <property type="evidence" value="ECO:0007669"/>
    <property type="project" value="TreeGrafter"/>
</dbReference>
<dbReference type="PROSITE" id="PS52019">
    <property type="entry name" value="PKS_MFAS_DH"/>
    <property type="match status" value="2"/>
</dbReference>
<dbReference type="PROSITE" id="PS52004">
    <property type="entry name" value="KS3_2"/>
    <property type="match status" value="4"/>
</dbReference>
<dbReference type="Gene3D" id="3.40.47.10">
    <property type="match status" value="4"/>
</dbReference>
<dbReference type="InterPro" id="IPR016036">
    <property type="entry name" value="Malonyl_transacylase_ACP-bd"/>
</dbReference>
<evidence type="ECO:0000256" key="5">
    <source>
        <dbReference type="PROSITE-ProRule" id="PRU01363"/>
    </source>
</evidence>
<feature type="domain" description="Ketosynthase family 3 (KS3)" evidence="8">
    <location>
        <begin position="2354"/>
        <end position="2772"/>
    </location>
</feature>
<dbReference type="Proteomes" id="UP000542674">
    <property type="component" value="Unassembled WGS sequence"/>
</dbReference>
<evidence type="ECO:0000259" key="8">
    <source>
        <dbReference type="PROSITE" id="PS52004"/>
    </source>
</evidence>
<dbReference type="InterPro" id="IPR014031">
    <property type="entry name" value="Ketoacyl_synth_C"/>
</dbReference>
<dbReference type="PANTHER" id="PTHR43775:SF51">
    <property type="entry name" value="INACTIVE PHENOLPHTHIOCEROL SYNTHESIS POLYKETIDE SYNTHASE TYPE I PKS1-RELATED"/>
    <property type="match status" value="1"/>
</dbReference>
<keyword evidence="1" id="KW-0596">Phosphopantetheine</keyword>
<dbReference type="PROSITE" id="PS50075">
    <property type="entry name" value="CARRIER"/>
    <property type="match status" value="4"/>
</dbReference>
<dbReference type="SMART" id="SM00823">
    <property type="entry name" value="PKS_PP"/>
    <property type="match status" value="4"/>
</dbReference>
<dbReference type="InterPro" id="IPR057326">
    <property type="entry name" value="KR_dom"/>
</dbReference>
<dbReference type="InterPro" id="IPR014043">
    <property type="entry name" value="Acyl_transferase_dom"/>
</dbReference>
<feature type="domain" description="Ketosynthase family 3 (KS3)" evidence="8">
    <location>
        <begin position="3718"/>
        <end position="4131"/>
    </location>
</feature>
<feature type="region of interest" description="Disordered" evidence="6">
    <location>
        <begin position="866"/>
        <end position="914"/>
    </location>
</feature>
<dbReference type="InterPro" id="IPR016039">
    <property type="entry name" value="Thiolase-like"/>
</dbReference>
<dbReference type="InterPro" id="IPR020841">
    <property type="entry name" value="PKS_Beta-ketoAc_synthase_dom"/>
</dbReference>